<evidence type="ECO:0000313" key="3">
    <source>
        <dbReference type="Proteomes" id="UP000215914"/>
    </source>
</evidence>
<keyword evidence="3" id="KW-1185">Reference proteome</keyword>
<reference evidence="2" key="1">
    <citation type="journal article" date="2017" name="Nature">
        <title>The sunflower genome provides insights into oil metabolism, flowering and Asterid evolution.</title>
        <authorList>
            <person name="Badouin H."/>
            <person name="Gouzy J."/>
            <person name="Grassa C.J."/>
            <person name="Murat F."/>
            <person name="Staton S.E."/>
            <person name="Cottret L."/>
            <person name="Lelandais-Briere C."/>
            <person name="Owens G.L."/>
            <person name="Carrere S."/>
            <person name="Mayjonade B."/>
            <person name="Legrand L."/>
            <person name="Gill N."/>
            <person name="Kane N.C."/>
            <person name="Bowers J.E."/>
            <person name="Hubner S."/>
            <person name="Bellec A."/>
            <person name="Berard A."/>
            <person name="Berges H."/>
            <person name="Blanchet N."/>
            <person name="Boniface M.C."/>
            <person name="Brunel D."/>
            <person name="Catrice O."/>
            <person name="Chaidir N."/>
            <person name="Claudel C."/>
            <person name="Donnadieu C."/>
            <person name="Faraut T."/>
            <person name="Fievet G."/>
            <person name="Helmstetter N."/>
            <person name="King M."/>
            <person name="Knapp S.J."/>
            <person name="Lai Z."/>
            <person name="Le Paslier M.C."/>
            <person name="Lippi Y."/>
            <person name="Lorenzon L."/>
            <person name="Mandel J.R."/>
            <person name="Marage G."/>
            <person name="Marchand G."/>
            <person name="Marquand E."/>
            <person name="Bret-Mestries E."/>
            <person name="Morien E."/>
            <person name="Nambeesan S."/>
            <person name="Nguyen T."/>
            <person name="Pegot-Espagnet P."/>
            <person name="Pouilly N."/>
            <person name="Raftis F."/>
            <person name="Sallet E."/>
            <person name="Schiex T."/>
            <person name="Thomas J."/>
            <person name="Vandecasteele C."/>
            <person name="Vares D."/>
            <person name="Vear F."/>
            <person name="Vautrin S."/>
            <person name="Crespi M."/>
            <person name="Mangin B."/>
            <person name="Burke J.M."/>
            <person name="Salse J."/>
            <person name="Munos S."/>
            <person name="Vincourt P."/>
            <person name="Rieseberg L.H."/>
            <person name="Langlade N.B."/>
        </authorList>
    </citation>
    <scope>NUCLEOTIDE SEQUENCE</scope>
    <source>
        <tissue evidence="2">Leaves</tissue>
    </source>
</reference>
<sequence>MIDWCVFEGYAYRKVVCICVCVCLFDCCGFYLIYMNINISDFVNEIKNKKYWLIIKFLKVHENGIYE</sequence>
<dbReference type="Proteomes" id="UP000215914">
    <property type="component" value="Unassembled WGS sequence"/>
</dbReference>
<keyword evidence="1" id="KW-0812">Transmembrane</keyword>
<dbReference type="AlphaFoldDB" id="A0A9K3DXM8"/>
<dbReference type="EMBL" id="MNCJ02000330">
    <property type="protein sequence ID" value="KAF5762965.1"/>
    <property type="molecule type" value="Genomic_DNA"/>
</dbReference>
<protein>
    <submittedName>
        <fullName evidence="2">Uncharacterized protein</fullName>
    </submittedName>
</protein>
<keyword evidence="1" id="KW-1133">Transmembrane helix</keyword>
<evidence type="ECO:0000256" key="1">
    <source>
        <dbReference type="SAM" id="Phobius"/>
    </source>
</evidence>
<name>A0A9K3DXM8_HELAN</name>
<gene>
    <name evidence="2" type="ORF">HanXRQr2_Chr15g0674831</name>
</gene>
<comment type="caution">
    <text evidence="2">The sequence shown here is derived from an EMBL/GenBank/DDBJ whole genome shotgun (WGS) entry which is preliminary data.</text>
</comment>
<evidence type="ECO:0000313" key="2">
    <source>
        <dbReference type="EMBL" id="KAF5762965.1"/>
    </source>
</evidence>
<reference evidence="2" key="2">
    <citation type="submission" date="2020-06" db="EMBL/GenBank/DDBJ databases">
        <title>Helianthus annuus Genome sequencing and assembly Release 2.</title>
        <authorList>
            <person name="Gouzy J."/>
            <person name="Langlade N."/>
            <person name="Munos S."/>
        </authorList>
    </citation>
    <scope>NUCLEOTIDE SEQUENCE</scope>
    <source>
        <tissue evidence="2">Leaves</tissue>
    </source>
</reference>
<dbReference type="Gramene" id="mRNA:HanXRQr2_Chr15g0674831">
    <property type="protein sequence ID" value="CDS:HanXRQr2_Chr15g0674831.1"/>
    <property type="gene ID" value="HanXRQr2_Chr15g0674831"/>
</dbReference>
<feature type="transmembrane region" description="Helical" evidence="1">
    <location>
        <begin position="12"/>
        <end position="34"/>
    </location>
</feature>
<proteinExistence type="predicted"/>
<accession>A0A9K3DXM8</accession>
<keyword evidence="1" id="KW-0472">Membrane</keyword>
<organism evidence="2 3">
    <name type="scientific">Helianthus annuus</name>
    <name type="common">Common sunflower</name>
    <dbReference type="NCBI Taxonomy" id="4232"/>
    <lineage>
        <taxon>Eukaryota</taxon>
        <taxon>Viridiplantae</taxon>
        <taxon>Streptophyta</taxon>
        <taxon>Embryophyta</taxon>
        <taxon>Tracheophyta</taxon>
        <taxon>Spermatophyta</taxon>
        <taxon>Magnoliopsida</taxon>
        <taxon>eudicotyledons</taxon>
        <taxon>Gunneridae</taxon>
        <taxon>Pentapetalae</taxon>
        <taxon>asterids</taxon>
        <taxon>campanulids</taxon>
        <taxon>Asterales</taxon>
        <taxon>Asteraceae</taxon>
        <taxon>Asteroideae</taxon>
        <taxon>Heliantheae alliance</taxon>
        <taxon>Heliantheae</taxon>
        <taxon>Helianthus</taxon>
    </lineage>
</organism>